<dbReference type="AlphaFoldDB" id="A0A9D6Z333"/>
<evidence type="ECO:0000313" key="1">
    <source>
        <dbReference type="EMBL" id="MBI5249449.1"/>
    </source>
</evidence>
<accession>A0A9D6Z333</accession>
<comment type="caution">
    <text evidence="1">The sequence shown here is derived from an EMBL/GenBank/DDBJ whole genome shotgun (WGS) entry which is preliminary data.</text>
</comment>
<organism evidence="1 2">
    <name type="scientific">Desulfomonile tiedjei</name>
    <dbReference type="NCBI Taxonomy" id="2358"/>
    <lineage>
        <taxon>Bacteria</taxon>
        <taxon>Pseudomonadati</taxon>
        <taxon>Thermodesulfobacteriota</taxon>
        <taxon>Desulfomonilia</taxon>
        <taxon>Desulfomonilales</taxon>
        <taxon>Desulfomonilaceae</taxon>
        <taxon>Desulfomonile</taxon>
    </lineage>
</organism>
<sequence length="54" mass="6238">MKDKRIFFNPLRMMSPKLDSEAEKLEDLHKTPVSEAFTLEEGLVVMLSKLIEMA</sequence>
<protein>
    <submittedName>
        <fullName evidence="1">Uncharacterized protein</fullName>
    </submittedName>
</protein>
<reference evidence="1" key="1">
    <citation type="submission" date="2020-07" db="EMBL/GenBank/DDBJ databases">
        <title>Huge and variable diversity of episymbiotic CPR bacteria and DPANN archaea in groundwater ecosystems.</title>
        <authorList>
            <person name="He C.Y."/>
            <person name="Keren R."/>
            <person name="Whittaker M."/>
            <person name="Farag I.F."/>
            <person name="Doudna J."/>
            <person name="Cate J.H.D."/>
            <person name="Banfield J.F."/>
        </authorList>
    </citation>
    <scope>NUCLEOTIDE SEQUENCE</scope>
    <source>
        <strain evidence="1">NC_groundwater_1664_Pr3_B-0.1um_52_9</strain>
    </source>
</reference>
<gene>
    <name evidence="1" type="ORF">HY912_08135</name>
</gene>
<proteinExistence type="predicted"/>
<dbReference type="Proteomes" id="UP000807825">
    <property type="component" value="Unassembled WGS sequence"/>
</dbReference>
<dbReference type="EMBL" id="JACRDE010000221">
    <property type="protein sequence ID" value="MBI5249449.1"/>
    <property type="molecule type" value="Genomic_DNA"/>
</dbReference>
<name>A0A9D6Z333_9BACT</name>
<evidence type="ECO:0000313" key="2">
    <source>
        <dbReference type="Proteomes" id="UP000807825"/>
    </source>
</evidence>
<feature type="non-terminal residue" evidence="1">
    <location>
        <position position="54"/>
    </location>
</feature>